<name>A0A9E7JA20_9LILI</name>
<dbReference type="Proteomes" id="UP001055439">
    <property type="component" value="Chromosome 1"/>
</dbReference>
<evidence type="ECO:0000313" key="2">
    <source>
        <dbReference type="Proteomes" id="UP001055439"/>
    </source>
</evidence>
<organism evidence="1 2">
    <name type="scientific">Musa troglodytarum</name>
    <name type="common">fe'i banana</name>
    <dbReference type="NCBI Taxonomy" id="320322"/>
    <lineage>
        <taxon>Eukaryota</taxon>
        <taxon>Viridiplantae</taxon>
        <taxon>Streptophyta</taxon>
        <taxon>Embryophyta</taxon>
        <taxon>Tracheophyta</taxon>
        <taxon>Spermatophyta</taxon>
        <taxon>Magnoliopsida</taxon>
        <taxon>Liliopsida</taxon>
        <taxon>Zingiberales</taxon>
        <taxon>Musaceae</taxon>
        <taxon>Musa</taxon>
    </lineage>
</organism>
<protein>
    <submittedName>
        <fullName evidence="1">Uncharacterized protein</fullName>
    </submittedName>
</protein>
<dbReference type="EMBL" id="CP097502">
    <property type="protein sequence ID" value="URD73530.1"/>
    <property type="molecule type" value="Genomic_DNA"/>
</dbReference>
<accession>A0A9E7JA20</accession>
<reference evidence="1" key="1">
    <citation type="submission" date="2022-05" db="EMBL/GenBank/DDBJ databases">
        <title>The Musa troglodytarum L. genome provides insights into the mechanism of non-climacteric behaviour and enrichment of carotenoids.</title>
        <authorList>
            <person name="Wang J."/>
        </authorList>
    </citation>
    <scope>NUCLEOTIDE SEQUENCE</scope>
    <source>
        <tissue evidence="1">Leaf</tissue>
    </source>
</reference>
<gene>
    <name evidence="1" type="ORF">MUK42_36573</name>
</gene>
<proteinExistence type="predicted"/>
<evidence type="ECO:0000313" key="1">
    <source>
        <dbReference type="EMBL" id="URD73530.1"/>
    </source>
</evidence>
<dbReference type="AlphaFoldDB" id="A0A9E7JA20"/>
<sequence>MFRTSNLFVRWCHHDSKFSDKWKEITLNHEHFGSFADALDISACIKIAFQFPVEPPSVNKQQGNVKSVSEST</sequence>
<dbReference type="OrthoDB" id="4237at2759"/>
<keyword evidence="2" id="KW-1185">Reference proteome</keyword>